<name>S9VF38_9TRYP</name>
<keyword evidence="4" id="KW-1185">Reference proteome</keyword>
<accession>S9VF38</accession>
<dbReference type="OrthoDB" id="26525at2759"/>
<dbReference type="GO" id="GO:0005509">
    <property type="term" value="F:calcium ion binding"/>
    <property type="evidence" value="ECO:0007669"/>
    <property type="project" value="InterPro"/>
</dbReference>
<dbReference type="PANTHER" id="PTHR23048:SF0">
    <property type="entry name" value="CALMODULIN LIKE 3"/>
    <property type="match status" value="1"/>
</dbReference>
<dbReference type="GO" id="GO:0016460">
    <property type="term" value="C:myosin II complex"/>
    <property type="evidence" value="ECO:0007669"/>
    <property type="project" value="TreeGrafter"/>
</dbReference>
<evidence type="ECO:0000313" key="3">
    <source>
        <dbReference type="EMBL" id="CAD2220396.1"/>
    </source>
</evidence>
<sequence length="184" mass="20781">MSFANNSSVRSSVGAVSGFSSPTYRGELNHGASAELQEGFRILTNGQKVTVVDSKQLQNCLHAANMQLPEEELLDLLRVVHQSDRPNQQDDFEFSDFMHLMTHEASDEMISEMKTAFLTYDKSKTGFVTKKQFTEMFISMGEKSNAEELEELLCVAENFVSPDDAEKIDYNKFMTDLVVRLNTM</sequence>
<gene>
    <name evidence="3" type="ORF">ADEAN_000791400</name>
</gene>
<keyword evidence="1" id="KW-0677">Repeat</keyword>
<dbReference type="AlphaFoldDB" id="S9VF38"/>
<evidence type="ECO:0000259" key="2">
    <source>
        <dbReference type="PROSITE" id="PS50222"/>
    </source>
</evidence>
<dbReference type="VEuPathDB" id="TriTrypDB:ADEAN_000791400"/>
<dbReference type="InterPro" id="IPR050230">
    <property type="entry name" value="CALM/Myosin/TropC-like"/>
</dbReference>
<reference evidence="3 4" key="1">
    <citation type="submission" date="2020-08" db="EMBL/GenBank/DDBJ databases">
        <authorList>
            <person name="Newling K."/>
            <person name="Davey J."/>
            <person name="Forrester S."/>
        </authorList>
    </citation>
    <scope>NUCLEOTIDE SEQUENCE [LARGE SCALE GENOMIC DNA]</scope>
    <source>
        <strain evidence="4">Crithidia deanei Carvalho (ATCC PRA-265)</strain>
    </source>
</reference>
<feature type="domain" description="EF-hand" evidence="2">
    <location>
        <begin position="108"/>
        <end position="143"/>
    </location>
</feature>
<proteinExistence type="predicted"/>
<evidence type="ECO:0000313" key="4">
    <source>
        <dbReference type="Proteomes" id="UP000515908"/>
    </source>
</evidence>
<evidence type="ECO:0000256" key="1">
    <source>
        <dbReference type="ARBA" id="ARBA00022737"/>
    </source>
</evidence>
<protein>
    <recommendedName>
        <fullName evidence="2">EF-hand domain-containing protein</fullName>
    </recommendedName>
</protein>
<dbReference type="InterPro" id="IPR002048">
    <property type="entry name" value="EF_hand_dom"/>
</dbReference>
<dbReference type="PANTHER" id="PTHR23048">
    <property type="entry name" value="MYOSIN LIGHT CHAIN 1, 3"/>
    <property type="match status" value="1"/>
</dbReference>
<dbReference type="EMBL" id="LR877161">
    <property type="protein sequence ID" value="CAD2220396.1"/>
    <property type="molecule type" value="Genomic_DNA"/>
</dbReference>
<dbReference type="Proteomes" id="UP000515908">
    <property type="component" value="Chromosome 17"/>
</dbReference>
<dbReference type="Gene3D" id="1.10.238.10">
    <property type="entry name" value="EF-hand"/>
    <property type="match status" value="2"/>
</dbReference>
<dbReference type="PROSITE" id="PS50222">
    <property type="entry name" value="EF_HAND_2"/>
    <property type="match status" value="1"/>
</dbReference>
<dbReference type="SUPFAM" id="SSF47473">
    <property type="entry name" value="EF-hand"/>
    <property type="match status" value="1"/>
</dbReference>
<organism evidence="3 4">
    <name type="scientific">Angomonas deanei</name>
    <dbReference type="NCBI Taxonomy" id="59799"/>
    <lineage>
        <taxon>Eukaryota</taxon>
        <taxon>Discoba</taxon>
        <taxon>Euglenozoa</taxon>
        <taxon>Kinetoplastea</taxon>
        <taxon>Metakinetoplastina</taxon>
        <taxon>Trypanosomatida</taxon>
        <taxon>Trypanosomatidae</taxon>
        <taxon>Strigomonadinae</taxon>
        <taxon>Angomonas</taxon>
    </lineage>
</organism>
<dbReference type="InterPro" id="IPR011992">
    <property type="entry name" value="EF-hand-dom_pair"/>
</dbReference>